<dbReference type="AlphaFoldDB" id="A0A484IIH1"/>
<name>A0A484IIH1_9ARCH</name>
<sequence length="96" mass="10877">MTVTKKELKQKENMERLNNAISTLDSLIKNVNIQRNIRNMIREVLTILKDEKGGSVSVRAANAISMLDGVTQNPQMQSHIRTSLWQVVSALESIRE</sequence>
<dbReference type="Proteomes" id="UP000294299">
    <property type="component" value="Chromosome NFRAN"/>
</dbReference>
<evidence type="ECO:0000256" key="2">
    <source>
        <dbReference type="HAMAP-Rule" id="MF_00342"/>
    </source>
</evidence>
<dbReference type="InterPro" id="IPR023130">
    <property type="entry name" value="Ta0600-like_sf"/>
</dbReference>
<dbReference type="Gene3D" id="1.20.1440.50">
    <property type="entry name" value="Ta0600-like"/>
    <property type="match status" value="1"/>
</dbReference>
<keyword evidence="4" id="KW-1185">Reference proteome</keyword>
<dbReference type="EMBL" id="LR216287">
    <property type="protein sequence ID" value="VFJ15455.1"/>
    <property type="molecule type" value="Genomic_DNA"/>
</dbReference>
<dbReference type="KEGG" id="nfn:NFRAN_3137"/>
<dbReference type="OrthoDB" id="65304at2157"/>
<dbReference type="GeneID" id="39422229"/>
<dbReference type="Pfam" id="PF03685">
    <property type="entry name" value="UPF0147"/>
    <property type="match status" value="1"/>
</dbReference>
<reference evidence="3 4" key="1">
    <citation type="submission" date="2019-02" db="EMBL/GenBank/DDBJ databases">
        <authorList>
            <person name="Lehtovirta-Morley E L."/>
        </authorList>
    </citation>
    <scope>NUCLEOTIDE SEQUENCE [LARGE SCALE GENOMIC DNA]</scope>
    <source>
        <strain evidence="3">NFRAN1</strain>
    </source>
</reference>
<dbReference type="RefSeq" id="WP_134485418.1">
    <property type="nucleotide sequence ID" value="NZ_LR216287.1"/>
</dbReference>
<gene>
    <name evidence="3" type="ORF">NFRAN_3137</name>
</gene>
<protein>
    <recommendedName>
        <fullName evidence="2">UPF0147 protein NFRAN_3137</fullName>
    </recommendedName>
</protein>
<dbReference type="HAMAP" id="MF_00342">
    <property type="entry name" value="UPF0147"/>
    <property type="match status" value="1"/>
</dbReference>
<evidence type="ECO:0000256" key="1">
    <source>
        <dbReference type="ARBA" id="ARBA00005958"/>
    </source>
</evidence>
<evidence type="ECO:0000313" key="3">
    <source>
        <dbReference type="EMBL" id="VFJ15455.1"/>
    </source>
</evidence>
<proteinExistence type="inferred from homology"/>
<comment type="similarity">
    <text evidence="1 2">Belongs to the UPF0147 family.</text>
</comment>
<dbReference type="InterPro" id="IPR005354">
    <property type="entry name" value="UPF0147"/>
</dbReference>
<dbReference type="SUPFAM" id="SSF158436">
    <property type="entry name" value="Ta0600-like"/>
    <property type="match status" value="1"/>
</dbReference>
<organism evidence="3 4">
    <name type="scientific">Candidatus Nitrosocosmicus franklandianus</name>
    <dbReference type="NCBI Taxonomy" id="1798806"/>
    <lineage>
        <taxon>Archaea</taxon>
        <taxon>Nitrososphaerota</taxon>
        <taxon>Nitrososphaeria</taxon>
        <taxon>Nitrososphaerales</taxon>
        <taxon>Nitrososphaeraceae</taxon>
        <taxon>Candidatus Nitrosocosmicus</taxon>
    </lineage>
</organism>
<accession>A0A484IIH1</accession>
<evidence type="ECO:0000313" key="4">
    <source>
        <dbReference type="Proteomes" id="UP000294299"/>
    </source>
</evidence>